<evidence type="ECO:0000313" key="2">
    <source>
        <dbReference type="Proteomes" id="UP000324222"/>
    </source>
</evidence>
<evidence type="ECO:0008006" key="3">
    <source>
        <dbReference type="Google" id="ProtNLM"/>
    </source>
</evidence>
<reference evidence="1 2" key="1">
    <citation type="submission" date="2019-05" db="EMBL/GenBank/DDBJ databases">
        <title>Another draft genome of Portunus trituberculatus and its Hox gene families provides insights of decapod evolution.</title>
        <authorList>
            <person name="Jeong J.-H."/>
            <person name="Song I."/>
            <person name="Kim S."/>
            <person name="Choi T."/>
            <person name="Kim D."/>
            <person name="Ryu S."/>
            <person name="Kim W."/>
        </authorList>
    </citation>
    <scope>NUCLEOTIDE SEQUENCE [LARGE SCALE GENOMIC DNA]</scope>
    <source>
        <tissue evidence="1">Muscle</tissue>
    </source>
</reference>
<comment type="caution">
    <text evidence="1">The sequence shown here is derived from an EMBL/GenBank/DDBJ whole genome shotgun (WGS) entry which is preliminary data.</text>
</comment>
<protein>
    <recommendedName>
        <fullName evidence="3">Ig-like domain-containing protein</fullName>
    </recommendedName>
</protein>
<evidence type="ECO:0000313" key="1">
    <source>
        <dbReference type="EMBL" id="MPC36234.1"/>
    </source>
</evidence>
<dbReference type="SUPFAM" id="SSF48726">
    <property type="entry name" value="Immunoglobulin"/>
    <property type="match status" value="1"/>
</dbReference>
<keyword evidence="2" id="KW-1185">Reference proteome</keyword>
<name>A0A5B7EV78_PORTR</name>
<dbReference type="OrthoDB" id="5985519at2759"/>
<sequence length="75" mass="8116">MGPHENPNDKYKLDTDETIGDGAVYTLSVMDVTEEDLGVYTCIRAGHPDHVLQETSVSSFGGLASYCCGSQIFQT</sequence>
<proteinExistence type="predicted"/>
<dbReference type="AlphaFoldDB" id="A0A5B7EV78"/>
<accession>A0A5B7EV78</accession>
<organism evidence="1 2">
    <name type="scientific">Portunus trituberculatus</name>
    <name type="common">Swimming crab</name>
    <name type="synonym">Neptunus trituberculatus</name>
    <dbReference type="NCBI Taxonomy" id="210409"/>
    <lineage>
        <taxon>Eukaryota</taxon>
        <taxon>Metazoa</taxon>
        <taxon>Ecdysozoa</taxon>
        <taxon>Arthropoda</taxon>
        <taxon>Crustacea</taxon>
        <taxon>Multicrustacea</taxon>
        <taxon>Malacostraca</taxon>
        <taxon>Eumalacostraca</taxon>
        <taxon>Eucarida</taxon>
        <taxon>Decapoda</taxon>
        <taxon>Pleocyemata</taxon>
        <taxon>Brachyura</taxon>
        <taxon>Eubrachyura</taxon>
        <taxon>Portunoidea</taxon>
        <taxon>Portunidae</taxon>
        <taxon>Portuninae</taxon>
        <taxon>Portunus</taxon>
    </lineage>
</organism>
<gene>
    <name evidence="1" type="ORF">E2C01_029682</name>
</gene>
<dbReference type="InterPro" id="IPR036179">
    <property type="entry name" value="Ig-like_dom_sf"/>
</dbReference>
<dbReference type="Proteomes" id="UP000324222">
    <property type="component" value="Unassembled WGS sequence"/>
</dbReference>
<dbReference type="EMBL" id="VSRR010003455">
    <property type="protein sequence ID" value="MPC36234.1"/>
    <property type="molecule type" value="Genomic_DNA"/>
</dbReference>